<dbReference type="EMBL" id="FJOG01000002">
    <property type="protein sequence ID" value="CZR52312.1"/>
    <property type="molecule type" value="Genomic_DNA"/>
</dbReference>
<accession>A0A1L7WHU6</accession>
<evidence type="ECO:0000313" key="2">
    <source>
        <dbReference type="Proteomes" id="UP000184330"/>
    </source>
</evidence>
<organism evidence="1 2">
    <name type="scientific">Phialocephala subalpina</name>
    <dbReference type="NCBI Taxonomy" id="576137"/>
    <lineage>
        <taxon>Eukaryota</taxon>
        <taxon>Fungi</taxon>
        <taxon>Dikarya</taxon>
        <taxon>Ascomycota</taxon>
        <taxon>Pezizomycotina</taxon>
        <taxon>Leotiomycetes</taxon>
        <taxon>Helotiales</taxon>
        <taxon>Mollisiaceae</taxon>
        <taxon>Phialocephala</taxon>
        <taxon>Phialocephala fortinii species complex</taxon>
    </lineage>
</organism>
<evidence type="ECO:0000313" key="1">
    <source>
        <dbReference type="EMBL" id="CZR52312.1"/>
    </source>
</evidence>
<dbReference type="OrthoDB" id="3558497at2759"/>
<dbReference type="AlphaFoldDB" id="A0A1L7WHU6"/>
<reference evidence="1 2" key="1">
    <citation type="submission" date="2016-03" db="EMBL/GenBank/DDBJ databases">
        <authorList>
            <person name="Ploux O."/>
        </authorList>
    </citation>
    <scope>NUCLEOTIDE SEQUENCE [LARGE SCALE GENOMIC DNA]</scope>
    <source>
        <strain evidence="1 2">UAMH 11012</strain>
    </source>
</reference>
<gene>
    <name evidence="1" type="ORF">PAC_02189</name>
</gene>
<sequence>MNSETFVEDSHAMIKSELHTKYASPQRLARELKTLLGGSEFEVEMRHNVYNILSSKPFNVETLLNKCQARHRMKSAREERQADSLF</sequence>
<proteinExistence type="predicted"/>
<keyword evidence="2" id="KW-1185">Reference proteome</keyword>
<protein>
    <submittedName>
        <fullName evidence="1">Uncharacterized protein</fullName>
    </submittedName>
</protein>
<name>A0A1L7WHU6_9HELO</name>
<dbReference type="Proteomes" id="UP000184330">
    <property type="component" value="Unassembled WGS sequence"/>
</dbReference>